<evidence type="ECO:0000256" key="2">
    <source>
        <dbReference type="ARBA" id="ARBA00006375"/>
    </source>
</evidence>
<dbReference type="InterPro" id="IPR018108">
    <property type="entry name" value="MCP_transmembrane"/>
</dbReference>
<keyword evidence="9 10" id="KW-0472">Membrane</keyword>
<evidence type="ECO:0000313" key="13">
    <source>
        <dbReference type="EMBL" id="TPX55860.1"/>
    </source>
</evidence>
<keyword evidence="6" id="KW-0999">Mitochondrion inner membrane</keyword>
<proteinExistence type="inferred from homology"/>
<keyword evidence="4 10" id="KW-0812">Transmembrane</keyword>
<dbReference type="InterPro" id="IPR045315">
    <property type="entry name" value="Mtm1-like"/>
</dbReference>
<keyword evidence="5" id="KW-0677">Repeat</keyword>
<dbReference type="Gene3D" id="1.50.40.10">
    <property type="entry name" value="Mitochondrial carrier domain"/>
    <property type="match status" value="2"/>
</dbReference>
<evidence type="ECO:0000256" key="12">
    <source>
        <dbReference type="SAM" id="MobiDB-lite"/>
    </source>
</evidence>
<feature type="repeat" description="Solcar" evidence="10">
    <location>
        <begin position="32"/>
        <end position="168"/>
    </location>
</feature>
<evidence type="ECO:0000256" key="3">
    <source>
        <dbReference type="ARBA" id="ARBA00022448"/>
    </source>
</evidence>
<feature type="repeat" description="Solcar" evidence="10">
    <location>
        <begin position="178"/>
        <end position="264"/>
    </location>
</feature>
<comment type="caution">
    <text evidence="13">The sequence shown here is derived from an EMBL/GenBank/DDBJ whole genome shotgun (WGS) entry which is preliminary data.</text>
</comment>
<protein>
    <recommendedName>
        <fullName evidence="15">Mitochondrial carrier protein</fullName>
    </recommendedName>
</protein>
<feature type="repeat" description="Solcar" evidence="10">
    <location>
        <begin position="280"/>
        <end position="354"/>
    </location>
</feature>
<evidence type="ECO:0000256" key="5">
    <source>
        <dbReference type="ARBA" id="ARBA00022737"/>
    </source>
</evidence>
<dbReference type="Proteomes" id="UP000318582">
    <property type="component" value="Unassembled WGS sequence"/>
</dbReference>
<dbReference type="GO" id="GO:0005743">
    <property type="term" value="C:mitochondrial inner membrane"/>
    <property type="evidence" value="ECO:0007669"/>
    <property type="project" value="UniProtKB-SubCell"/>
</dbReference>
<evidence type="ECO:0000256" key="8">
    <source>
        <dbReference type="ARBA" id="ARBA00023128"/>
    </source>
</evidence>
<evidence type="ECO:0000313" key="14">
    <source>
        <dbReference type="Proteomes" id="UP000318582"/>
    </source>
</evidence>
<dbReference type="EMBL" id="QEAQ01000093">
    <property type="protein sequence ID" value="TPX55860.1"/>
    <property type="molecule type" value="Genomic_DNA"/>
</dbReference>
<evidence type="ECO:0008006" key="15">
    <source>
        <dbReference type="Google" id="ProtNLM"/>
    </source>
</evidence>
<keyword evidence="8" id="KW-0496">Mitochondrion</keyword>
<dbReference type="PANTHER" id="PTHR45760">
    <property type="entry name" value="FI19922P1-RELATED"/>
    <property type="match status" value="1"/>
</dbReference>
<keyword evidence="7" id="KW-1133">Transmembrane helix</keyword>
<dbReference type="GO" id="GO:1990542">
    <property type="term" value="P:mitochondrial transmembrane transport"/>
    <property type="evidence" value="ECO:0007669"/>
    <property type="project" value="InterPro"/>
</dbReference>
<keyword evidence="3 11" id="KW-0813">Transport</keyword>
<comment type="subcellular location">
    <subcellularLocation>
        <location evidence="1">Mitochondrion inner membrane</location>
        <topology evidence="1">Multi-pass membrane protein</topology>
    </subcellularLocation>
</comment>
<dbReference type="Pfam" id="PF00153">
    <property type="entry name" value="Mito_carr"/>
    <property type="match status" value="4"/>
</dbReference>
<sequence length="365" mass="39626">MPAMQGDIELLEKISELENAEAMSLRRPWEPSTPYQKMISAGTGAILTSLLVTPFDVVKTRMQSGVMPAEDRMGPGRPAGVGSDDAALRGETRSIRPKPYGSVGKVPPSLISGTAAQGLRINGTWDGVVKIVRHEGILGLWRGLSPTLIMSVPSTVIYYIGYEHIRDGISGHLRSRKQEVYAPLLAGATARILAATVISPIELVRTRMQSTHSPLSLSTTLSNVTDMVRTSGWTSLWRGLAPTLWRDVPFSAIYWIGYESIKSQLERHFPKSRTVVPSVTEFQNAFVAGALSGTVAAIVTTPFDVAKTLEQISNGGGATRMGMVSIMKRLSPRVLKVAPACAVMISSYEVGKRFFENSNTARRNL</sequence>
<evidence type="ECO:0000256" key="1">
    <source>
        <dbReference type="ARBA" id="ARBA00004448"/>
    </source>
</evidence>
<dbReference type="InterPro" id="IPR023395">
    <property type="entry name" value="MCP_dom_sf"/>
</dbReference>
<feature type="region of interest" description="Disordered" evidence="12">
    <location>
        <begin position="67"/>
        <end position="91"/>
    </location>
</feature>
<dbReference type="SUPFAM" id="SSF103506">
    <property type="entry name" value="Mitochondrial carrier"/>
    <property type="match status" value="1"/>
</dbReference>
<accession>A0A507DYE0</accession>
<gene>
    <name evidence="13" type="ORF">PhCBS80983_g04964</name>
</gene>
<dbReference type="PROSITE" id="PS50920">
    <property type="entry name" value="SOLCAR"/>
    <property type="match status" value="3"/>
</dbReference>
<reference evidence="13 14" key="1">
    <citation type="journal article" date="2019" name="Sci. Rep.">
        <title>Comparative genomics of chytrid fungi reveal insights into the obligate biotrophic and pathogenic lifestyle of Synchytrium endobioticum.</title>
        <authorList>
            <person name="van de Vossenberg B.T.L.H."/>
            <person name="Warris S."/>
            <person name="Nguyen H.D.T."/>
            <person name="van Gent-Pelzer M.P.E."/>
            <person name="Joly D.L."/>
            <person name="van de Geest H.C."/>
            <person name="Bonants P.J.M."/>
            <person name="Smith D.S."/>
            <person name="Levesque C.A."/>
            <person name="van der Lee T.A.J."/>
        </authorList>
    </citation>
    <scope>NUCLEOTIDE SEQUENCE [LARGE SCALE GENOMIC DNA]</scope>
    <source>
        <strain evidence="13 14">CBS 809.83</strain>
    </source>
</reference>
<dbReference type="STRING" id="109895.A0A507DYE0"/>
<organism evidence="13 14">
    <name type="scientific">Powellomyces hirtus</name>
    <dbReference type="NCBI Taxonomy" id="109895"/>
    <lineage>
        <taxon>Eukaryota</taxon>
        <taxon>Fungi</taxon>
        <taxon>Fungi incertae sedis</taxon>
        <taxon>Chytridiomycota</taxon>
        <taxon>Chytridiomycota incertae sedis</taxon>
        <taxon>Chytridiomycetes</taxon>
        <taxon>Spizellomycetales</taxon>
        <taxon>Powellomycetaceae</taxon>
        <taxon>Powellomyces</taxon>
    </lineage>
</organism>
<evidence type="ECO:0000256" key="6">
    <source>
        <dbReference type="ARBA" id="ARBA00022792"/>
    </source>
</evidence>
<evidence type="ECO:0000256" key="9">
    <source>
        <dbReference type="ARBA" id="ARBA00023136"/>
    </source>
</evidence>
<keyword evidence="14" id="KW-1185">Reference proteome</keyword>
<evidence type="ECO:0000256" key="7">
    <source>
        <dbReference type="ARBA" id="ARBA00022989"/>
    </source>
</evidence>
<name>A0A507DYE0_9FUNG</name>
<dbReference type="PANTHER" id="PTHR45760:SF2">
    <property type="entry name" value="FI19922P1-RELATED"/>
    <property type="match status" value="1"/>
</dbReference>
<dbReference type="AlphaFoldDB" id="A0A507DYE0"/>
<comment type="similarity">
    <text evidence="2 11">Belongs to the mitochondrial carrier (TC 2.A.29) family.</text>
</comment>
<evidence type="ECO:0000256" key="10">
    <source>
        <dbReference type="PROSITE-ProRule" id="PRU00282"/>
    </source>
</evidence>
<evidence type="ECO:0000256" key="11">
    <source>
        <dbReference type="RuleBase" id="RU000488"/>
    </source>
</evidence>
<evidence type="ECO:0000256" key="4">
    <source>
        <dbReference type="ARBA" id="ARBA00022692"/>
    </source>
</evidence>